<protein>
    <submittedName>
        <fullName evidence="1">Uncharacterized protein</fullName>
    </submittedName>
</protein>
<dbReference type="Proteomes" id="UP000315827">
    <property type="component" value="Unassembled WGS sequence"/>
</dbReference>
<organism evidence="1 2">
    <name type="scientific">Parabacteroides distasonis</name>
    <dbReference type="NCBI Taxonomy" id="823"/>
    <lineage>
        <taxon>Bacteria</taxon>
        <taxon>Pseudomonadati</taxon>
        <taxon>Bacteroidota</taxon>
        <taxon>Bacteroidia</taxon>
        <taxon>Bacteroidales</taxon>
        <taxon>Tannerellaceae</taxon>
        <taxon>Parabacteroides</taxon>
    </lineage>
</organism>
<dbReference type="InterPro" id="IPR046228">
    <property type="entry name" value="DUF6261"/>
</dbReference>
<dbReference type="Pfam" id="PF19775">
    <property type="entry name" value="DUF6261"/>
    <property type="match status" value="1"/>
</dbReference>
<dbReference type="EMBL" id="VOHW01000014">
    <property type="protein sequence ID" value="TWV59400.1"/>
    <property type="molecule type" value="Genomic_DNA"/>
</dbReference>
<dbReference type="AlphaFoldDB" id="A0A5C6K843"/>
<gene>
    <name evidence="1" type="ORF">FSA05_18005</name>
</gene>
<evidence type="ECO:0000313" key="2">
    <source>
        <dbReference type="Proteomes" id="UP000315827"/>
    </source>
</evidence>
<comment type="caution">
    <text evidence="1">The sequence shown here is derived from an EMBL/GenBank/DDBJ whole genome shotgun (WGS) entry which is preliminary data.</text>
</comment>
<proteinExistence type="predicted"/>
<dbReference type="RefSeq" id="WP_146375974.1">
    <property type="nucleotide sequence ID" value="NZ_VOHW01000014.1"/>
</dbReference>
<reference evidence="1 2" key="1">
    <citation type="submission" date="2019-07" db="EMBL/GenBank/DDBJ databases">
        <title>Genome sequencing of Parabacteroides distasonis iSURF_7.</title>
        <authorList>
            <person name="Degefu H.N."/>
            <person name="Ruoff K.L."/>
            <person name="Price C.E."/>
            <person name="Valls R.A."/>
            <person name="O'Toole G.A."/>
        </authorList>
    </citation>
    <scope>NUCLEOTIDE SEQUENCE [LARGE SCALE GENOMIC DNA]</scope>
    <source>
        <strain evidence="1 2">CFPLTA003_1B</strain>
    </source>
</reference>
<name>A0A5C6K843_PARDI</name>
<evidence type="ECO:0000313" key="1">
    <source>
        <dbReference type="EMBL" id="TWV59400.1"/>
    </source>
</evidence>
<accession>A0A5C6K843</accession>
<sequence length="264" mass="28827">MGTYTKIKPAGLTKLNNAEYTNFMNAFYRLAFAAGGGGGDSESPDEISLDNNPLGITDAQKAAFEKDQVLMTDLVNQSRISDETALLLDLDKRRDDFSVYLTTTVSQMRKSPIEAQRAAAQTVYNIIKPYIGIYKSANQQETAQIQGLLLDLGKEGVPALIQTLGLKEIQDSLRAANDEYAKLTAQRTGNRAASIKEASMAVRLRMDDLYDDMTTIAFVQSVAAPTAETARFVNELNALIDETTALYNQRVGAAKAAAKKKEKP</sequence>